<proteinExistence type="predicted"/>
<keyword evidence="2" id="KW-0614">Plasmid</keyword>
<organism evidence="2 3">
    <name type="scientific">Streptomyces albidocamelliae</name>
    <dbReference type="NCBI Taxonomy" id="2981135"/>
    <lineage>
        <taxon>Bacteria</taxon>
        <taxon>Bacillati</taxon>
        <taxon>Actinomycetota</taxon>
        <taxon>Actinomycetes</taxon>
        <taxon>Kitasatosporales</taxon>
        <taxon>Streptomycetaceae</taxon>
        <taxon>Streptomyces</taxon>
    </lineage>
</organism>
<dbReference type="EMBL" id="CP106797">
    <property type="protein sequence ID" value="UXY40516.1"/>
    <property type="molecule type" value="Genomic_DNA"/>
</dbReference>
<evidence type="ECO:0000256" key="1">
    <source>
        <dbReference type="SAM" id="MobiDB-lite"/>
    </source>
</evidence>
<dbReference type="Proteomes" id="UP001060733">
    <property type="component" value="Plasmid punmamed3"/>
</dbReference>
<name>A0ABY6F1G5_9ACTN</name>
<accession>A0ABY6F1G5</accession>
<gene>
    <name evidence="2" type="ORF">N8I86_38800</name>
</gene>
<evidence type="ECO:0000313" key="2">
    <source>
        <dbReference type="EMBL" id="UXY40516.1"/>
    </source>
</evidence>
<evidence type="ECO:0000313" key="3">
    <source>
        <dbReference type="Proteomes" id="UP001060733"/>
    </source>
</evidence>
<dbReference type="RefSeq" id="WP_263280350.1">
    <property type="nucleotide sequence ID" value="NZ_CP106797.1"/>
</dbReference>
<keyword evidence="3" id="KW-1185">Reference proteome</keyword>
<geneLocation type="plasmid" evidence="2 3">
    <name>punmamed3</name>
</geneLocation>
<protein>
    <submittedName>
        <fullName evidence="2">Uncharacterized protein</fullName>
    </submittedName>
</protein>
<feature type="region of interest" description="Disordered" evidence="1">
    <location>
        <begin position="107"/>
        <end position="136"/>
    </location>
</feature>
<reference evidence="2" key="1">
    <citation type="submission" date="2022-10" db="EMBL/GenBank/DDBJ databases">
        <authorList>
            <person name="Mo P."/>
        </authorList>
    </citation>
    <scope>NUCLEOTIDE SEQUENCE</scope>
    <source>
        <strain evidence="2">HUAS 14-6</strain>
        <plasmid evidence="2">punmamed3</plasmid>
    </source>
</reference>
<sequence>MPATHGMAARHATDITLDQALKTLTELTTSGMETHDDCTVLSLQARRLLGDLETMAHDLAHTHNVRGQRTTRAVTVLMEQVGQLIKAADQMARDALEAAELAEAEEADMARDYRPTQAANADAGLAAPSARIHNEN</sequence>